<protein>
    <submittedName>
        <fullName evidence="1">BZ3500_MvSof-1268-A1-R1_Chr9g10922 protein</fullName>
    </submittedName>
</protein>
<dbReference type="EMBL" id="FMWP01000107">
    <property type="protein sequence ID" value="SDA00925.1"/>
    <property type="molecule type" value="Genomic_DNA"/>
</dbReference>
<proteinExistence type="predicted"/>
<evidence type="ECO:0000313" key="1">
    <source>
        <dbReference type="EMBL" id="SDA00925.1"/>
    </source>
</evidence>
<accession>A0A2X0LWR0</accession>
<sequence length="125" mass="13371">MRRKLRNGKGARAGICPGAGEIAGALRQSRAAKLAGARNDRGAPVELRVDSSHYLLDADHSKCQHLALLSRSQSSVPLLTLHRCLGHLAPSSIQKMVAAGLLEGLRAGYSDEEVVRNPLSARLRT</sequence>
<reference evidence="2" key="1">
    <citation type="submission" date="2016-10" db="EMBL/GenBank/DDBJ databases">
        <authorList>
            <person name="Jeantristanb JTB J.-T."/>
            <person name="Ricardo R."/>
        </authorList>
    </citation>
    <scope>NUCLEOTIDE SEQUENCE [LARGE SCALE GENOMIC DNA]</scope>
</reference>
<dbReference type="AlphaFoldDB" id="A0A2X0LWR0"/>
<organism evidence="1 2">
    <name type="scientific">Microbotryum saponariae</name>
    <dbReference type="NCBI Taxonomy" id="289078"/>
    <lineage>
        <taxon>Eukaryota</taxon>
        <taxon>Fungi</taxon>
        <taxon>Dikarya</taxon>
        <taxon>Basidiomycota</taxon>
        <taxon>Pucciniomycotina</taxon>
        <taxon>Microbotryomycetes</taxon>
        <taxon>Microbotryales</taxon>
        <taxon>Microbotryaceae</taxon>
        <taxon>Microbotryum</taxon>
    </lineage>
</organism>
<evidence type="ECO:0000313" key="2">
    <source>
        <dbReference type="Proteomes" id="UP000249723"/>
    </source>
</evidence>
<dbReference type="Proteomes" id="UP000249723">
    <property type="component" value="Unassembled WGS sequence"/>
</dbReference>
<gene>
    <name evidence="1" type="ORF">BZ3500_MVSOF-1268-A1-R1_CHR9G10922</name>
</gene>
<keyword evidence="2" id="KW-1185">Reference proteome</keyword>
<name>A0A2X0LWR0_9BASI</name>